<protein>
    <submittedName>
        <fullName evidence="2">Excisionase family DNA-binding protein</fullName>
    </submittedName>
</protein>
<sequence>MAAMQEQILTTGEAAALCGVSRSTLRRAVAQGHLQAWHTPGKHLRFARSACLEFARSLGRVDLVGIAYGRDVAGTPTANRVGENVPR</sequence>
<reference evidence="3" key="2">
    <citation type="submission" date="2018-05" db="EMBL/GenBank/DDBJ databases">
        <authorList>
            <person name="Ferrari B."/>
        </authorList>
    </citation>
    <scope>NUCLEOTIDE SEQUENCE</scope>
    <source>
        <strain evidence="3">RRmetagenome_bin12</strain>
    </source>
</reference>
<dbReference type="InterPro" id="IPR041657">
    <property type="entry name" value="HTH_17"/>
</dbReference>
<dbReference type="EMBL" id="QHBU01000086">
    <property type="protein sequence ID" value="PZR81996.1"/>
    <property type="molecule type" value="Genomic_DNA"/>
</dbReference>
<organism evidence="3 4">
    <name type="scientific">Candidatus Aeolococcus gillhamiae</name>
    <dbReference type="NCBI Taxonomy" id="3127015"/>
    <lineage>
        <taxon>Bacteria</taxon>
        <taxon>Bacillati</taxon>
        <taxon>Candidatus Dormiibacterota</taxon>
        <taxon>Candidatus Dormibacteria</taxon>
        <taxon>Candidatus Aeolococcales</taxon>
        <taxon>Candidatus Aeolococcaceae</taxon>
        <taxon>Candidatus Aeolococcus</taxon>
    </lineage>
</organism>
<reference evidence="2 5" key="3">
    <citation type="submission" date="2020-10" db="EMBL/GenBank/DDBJ databases">
        <title>Ca. Dormibacterota MAGs.</title>
        <authorList>
            <person name="Montgomery K."/>
        </authorList>
    </citation>
    <scope>NUCLEOTIDE SEQUENCE [LARGE SCALE GENOMIC DNA]</scope>
    <source>
        <strain evidence="2">SC8812_S17_18</strain>
    </source>
</reference>
<feature type="domain" description="Helix-turn-helix" evidence="1">
    <location>
        <begin position="9"/>
        <end position="56"/>
    </location>
</feature>
<dbReference type="RefSeq" id="WP_337312428.1">
    <property type="nucleotide sequence ID" value="NZ_JAEKNS010000114.1"/>
</dbReference>
<accession>A0A2W5ZGS8</accession>
<evidence type="ECO:0000313" key="5">
    <source>
        <dbReference type="Proteomes" id="UP000606991"/>
    </source>
</evidence>
<evidence type="ECO:0000313" key="2">
    <source>
        <dbReference type="EMBL" id="MBJ7595377.1"/>
    </source>
</evidence>
<dbReference type="GO" id="GO:0003677">
    <property type="term" value="F:DNA binding"/>
    <property type="evidence" value="ECO:0007669"/>
    <property type="project" value="UniProtKB-KW"/>
</dbReference>
<reference evidence="3 4" key="1">
    <citation type="journal article" date="2017" name="Nature">
        <title>Atmospheric trace gases support primary production in Antarctic desert surface soil.</title>
        <authorList>
            <person name="Ji M."/>
            <person name="Greening C."/>
            <person name="Vanwonterghem I."/>
            <person name="Carere C.R."/>
            <person name="Bay S.K."/>
            <person name="Steen J.A."/>
            <person name="Montgomery K."/>
            <person name="Lines T."/>
            <person name="Beardall J."/>
            <person name="van Dorst J."/>
            <person name="Snape I."/>
            <person name="Stott M.B."/>
            <person name="Hugenholtz P."/>
            <person name="Ferrari B.C."/>
        </authorList>
    </citation>
    <scope>NUCLEOTIDE SEQUENCE [LARGE SCALE GENOMIC DNA]</scope>
    <source>
        <strain evidence="3">RRmetagenome_bin12</strain>
    </source>
</reference>
<dbReference type="EMBL" id="JAEKNS010000114">
    <property type="protein sequence ID" value="MBJ7595377.1"/>
    <property type="molecule type" value="Genomic_DNA"/>
</dbReference>
<dbReference type="AlphaFoldDB" id="A0A2W5ZGS8"/>
<dbReference type="Gene3D" id="1.10.1660.10">
    <property type="match status" value="1"/>
</dbReference>
<dbReference type="InterPro" id="IPR009061">
    <property type="entry name" value="DNA-bd_dom_put_sf"/>
</dbReference>
<dbReference type="Pfam" id="PF12728">
    <property type="entry name" value="HTH_17"/>
    <property type="match status" value="1"/>
</dbReference>
<dbReference type="Proteomes" id="UP000606991">
    <property type="component" value="Unassembled WGS sequence"/>
</dbReference>
<name>A0A2W5ZGS8_9BACT</name>
<gene>
    <name evidence="3" type="ORF">DLM65_04850</name>
    <name evidence="2" type="ORF">JF886_11050</name>
</gene>
<keyword evidence="2" id="KW-0238">DNA-binding</keyword>
<dbReference type="SUPFAM" id="SSF46955">
    <property type="entry name" value="Putative DNA-binding domain"/>
    <property type="match status" value="1"/>
</dbReference>
<dbReference type="NCBIfam" id="TIGR01764">
    <property type="entry name" value="excise"/>
    <property type="match status" value="1"/>
</dbReference>
<dbReference type="Proteomes" id="UP000248724">
    <property type="component" value="Unassembled WGS sequence"/>
</dbReference>
<accession>A0A934JUT3</accession>
<proteinExistence type="predicted"/>
<evidence type="ECO:0000259" key="1">
    <source>
        <dbReference type="Pfam" id="PF12728"/>
    </source>
</evidence>
<evidence type="ECO:0000313" key="3">
    <source>
        <dbReference type="EMBL" id="PZR81996.1"/>
    </source>
</evidence>
<comment type="caution">
    <text evidence="3">The sequence shown here is derived from an EMBL/GenBank/DDBJ whole genome shotgun (WGS) entry which is preliminary data.</text>
</comment>
<evidence type="ECO:0000313" key="4">
    <source>
        <dbReference type="Proteomes" id="UP000248724"/>
    </source>
</evidence>
<dbReference type="InterPro" id="IPR010093">
    <property type="entry name" value="SinI_DNA-bd"/>
</dbReference>